<evidence type="ECO:0000313" key="5">
    <source>
        <dbReference type="Proteomes" id="UP000195953"/>
    </source>
</evidence>
<dbReference type="Proteomes" id="UP000195953">
    <property type="component" value="Chromosome 1"/>
</dbReference>
<dbReference type="EMBL" id="LT853882">
    <property type="protein sequence ID" value="SMQ98243.1"/>
    <property type="molecule type" value="Genomic_DNA"/>
</dbReference>
<reference evidence="2 4" key="1">
    <citation type="submission" date="2017-05" db="EMBL/GenBank/DDBJ databases">
        <authorList>
            <person name="Blom J."/>
        </authorList>
    </citation>
    <scope>NUCLEOTIDE SEQUENCE [LARGE SCALE GENOMIC DNA]</scope>
    <source>
        <strain evidence="2">PD885</strain>
    </source>
</reference>
<dbReference type="InterPro" id="IPR009061">
    <property type="entry name" value="DNA-bd_dom_put_sf"/>
</dbReference>
<dbReference type="GO" id="GO:0003677">
    <property type="term" value="F:DNA binding"/>
    <property type="evidence" value="ECO:0007669"/>
    <property type="project" value="InterPro"/>
</dbReference>
<reference evidence="3 5" key="2">
    <citation type="submission" date="2017-05" db="EMBL/GenBank/DDBJ databases">
        <authorList>
            <person name="Song R."/>
            <person name="Chenine A.L."/>
            <person name="Ruprecht R.M."/>
        </authorList>
    </citation>
    <scope>NUCLEOTIDE SEQUENCE [LARGE SCALE GENOMIC DNA]</scope>
    <source>
        <strain evidence="3">PD5205</strain>
    </source>
</reference>
<dbReference type="Gene3D" id="1.10.1660.10">
    <property type="match status" value="1"/>
</dbReference>
<name>A0A1Y6H9Z5_9XANT</name>
<proteinExistence type="predicted"/>
<dbReference type="Pfam" id="PF00376">
    <property type="entry name" value="MerR"/>
    <property type="match status" value="1"/>
</dbReference>
<dbReference type="PROSITE" id="PS50937">
    <property type="entry name" value="HTH_MERR_2"/>
    <property type="match status" value="1"/>
</dbReference>
<protein>
    <submittedName>
        <fullName evidence="3">Peptidase</fullName>
    </submittedName>
    <submittedName>
        <fullName evidence="2">Redox-sensitive transcriptional activator SoxR</fullName>
    </submittedName>
</protein>
<dbReference type="RefSeq" id="WP_323193895.1">
    <property type="nucleotide sequence ID" value="NZ_CP016830.1"/>
</dbReference>
<evidence type="ECO:0000313" key="3">
    <source>
        <dbReference type="EMBL" id="SMR04293.1"/>
    </source>
</evidence>
<dbReference type="SMART" id="SM00422">
    <property type="entry name" value="HTH_MERR"/>
    <property type="match status" value="1"/>
</dbReference>
<keyword evidence="4" id="KW-1185">Reference proteome</keyword>
<dbReference type="GeneID" id="61893403"/>
<dbReference type="EMBL" id="LT853885">
    <property type="protein sequence ID" value="SMR04293.1"/>
    <property type="molecule type" value="Genomic_DNA"/>
</dbReference>
<evidence type="ECO:0000313" key="2">
    <source>
        <dbReference type="EMBL" id="SMQ98243.1"/>
    </source>
</evidence>
<dbReference type="AlphaFoldDB" id="A0A1Y6H9Z5"/>
<sequence>MQRELSKGEVAKRSGAAVSALHFYARKGLIRSLHTAGNQRRYARNALRRILAVALLLACVSSHALAAPATRAPAPARDFDPLALFAPLQLPDAPNAYRIGSGVPGPLFWRNRADHDLNASIDPVSQTLAGDAAIH</sequence>
<dbReference type="eggNOG" id="COG0789">
    <property type="taxonomic scope" value="Bacteria"/>
</dbReference>
<dbReference type="GO" id="GO:0006355">
    <property type="term" value="P:regulation of DNA-templated transcription"/>
    <property type="evidence" value="ECO:0007669"/>
    <property type="project" value="InterPro"/>
</dbReference>
<evidence type="ECO:0000313" key="4">
    <source>
        <dbReference type="Proteomes" id="UP000195877"/>
    </source>
</evidence>
<feature type="domain" description="HTH merR-type" evidence="1">
    <location>
        <begin position="8"/>
        <end position="51"/>
    </location>
</feature>
<dbReference type="InterPro" id="IPR000551">
    <property type="entry name" value="MerR-type_HTH_dom"/>
</dbReference>
<dbReference type="STRING" id="48664.BER92_14625"/>
<evidence type="ECO:0000259" key="1">
    <source>
        <dbReference type="PROSITE" id="PS50937"/>
    </source>
</evidence>
<accession>A0A1Y6H9Z5</accession>
<dbReference type="eggNOG" id="COG0308">
    <property type="taxonomic scope" value="Bacteria"/>
</dbReference>
<gene>
    <name evidence="2" type="primary">soxR</name>
    <name evidence="3" type="ORF">PD5205_03010</name>
    <name evidence="2" type="ORF">PD885_00985</name>
</gene>
<dbReference type="SUPFAM" id="SSF46955">
    <property type="entry name" value="Putative DNA-binding domain"/>
    <property type="match status" value="1"/>
</dbReference>
<organism evidence="3 5">
    <name type="scientific">Xanthomonas fragariae</name>
    <dbReference type="NCBI Taxonomy" id="48664"/>
    <lineage>
        <taxon>Bacteria</taxon>
        <taxon>Pseudomonadati</taxon>
        <taxon>Pseudomonadota</taxon>
        <taxon>Gammaproteobacteria</taxon>
        <taxon>Lysobacterales</taxon>
        <taxon>Lysobacteraceae</taxon>
        <taxon>Xanthomonas</taxon>
    </lineage>
</organism>
<dbReference type="Proteomes" id="UP000195877">
    <property type="component" value="Chromosome 1"/>
</dbReference>